<accession>F8TU02</accession>
<reference evidence="1 2" key="6">
    <citation type="journal article" date="1999" name="Virology">
        <title>Chlorella virus PBCV-1 encodes a functional homospermidine synthase.</title>
        <authorList>
            <person name="Kaiser A."/>
            <person name="Vollmert M."/>
            <person name="Tholl D."/>
            <person name="Graves M.V."/>
            <person name="Gurnon J.R."/>
            <person name="Xing W."/>
            <person name="Lisec A.D."/>
            <person name="Nickerson K.W."/>
            <person name="Van Etten J.L."/>
        </authorList>
    </citation>
    <scope>NUCLEOTIDE SEQUENCE [LARGE SCALE GENOMIC DNA]</scope>
</reference>
<reference evidence="1 2" key="7">
    <citation type="journal article" date="2000" name="Virology">
        <title>Characterization of a beta-1,3-glucanase encoded by chlorella virus PBCV-1.</title>
        <authorList>
            <person name="Sun L."/>
            <person name="Gurnon J.R."/>
            <person name="Adams B.J."/>
            <person name="Graves M.V."/>
            <person name="Van Etten J.L."/>
        </authorList>
    </citation>
    <scope>NUCLEOTIDE SEQUENCE [LARGE SCALE GENOMIC DNA]</scope>
</reference>
<dbReference type="RefSeq" id="YP_004678918.1">
    <property type="nucleotide sequence ID" value="NC_000852.5"/>
</dbReference>
<reference evidence="1 2" key="8">
    <citation type="journal article" date="2010" name="J. Virol.">
        <title>Microarray analysis of Paramecium bursaria chlorella virus 1 transcription.</title>
        <authorList>
            <person name="Yanai-Balser G.M."/>
            <person name="Duncan G.A."/>
            <person name="Eudy J.D."/>
            <person name="Wang D."/>
            <person name="Li X."/>
            <person name="Agarkova I.V."/>
            <person name="Dunigan D.D."/>
            <person name="Van Etten J.L."/>
        </authorList>
    </citation>
    <scope>NUCLEOTIDE SEQUENCE [LARGE SCALE GENOMIC DNA]</scope>
</reference>
<gene>
    <name evidence="1" type="primary">a240bR</name>
</gene>
<evidence type="ECO:0000313" key="2">
    <source>
        <dbReference type="Proteomes" id="UP000000862"/>
    </source>
</evidence>
<dbReference type="GeneID" id="10971216"/>
<dbReference type="Proteomes" id="UP000000862">
    <property type="component" value="Segment"/>
</dbReference>
<reference evidence="1 2" key="3">
    <citation type="journal article" date="1996" name="Virology">
        <title>Analysis of 94 kb of the chlorella virus PBCV-1 330-kb genome: map positions 88 to 182.</title>
        <authorList>
            <person name="Lu Z."/>
            <person name="Li Y."/>
            <person name="Que Q."/>
            <person name="Kutish G.F."/>
            <person name="Rock D.L."/>
            <person name="Van Etten J.L."/>
        </authorList>
    </citation>
    <scope>NUCLEOTIDE SEQUENCE [LARGE SCALE GENOMIC DNA]</scope>
</reference>
<reference evidence="1 2" key="5">
    <citation type="journal article" date="1997" name="Virology">
        <title>Analysis of 74 kb of DNA located at the right end of the 330-kb chlorella virus PBCV-1 genome.</title>
        <authorList>
            <person name="Li Y."/>
            <person name="Lu Z."/>
            <person name="Sun L."/>
            <person name="Ropp S."/>
            <person name="Kutish G.F."/>
            <person name="Rock D.L."/>
            <person name="Van Etten J.L."/>
        </authorList>
    </citation>
    <scope>NUCLEOTIDE SEQUENCE [LARGE SCALE GENOMIC DNA]</scope>
</reference>
<reference evidence="1 2" key="2">
    <citation type="journal article" date="1995" name="Virology">
        <title>Analysis of 43 kb of the Chlorella virus PBCV-1 330-kb genome: map positions 45 to 88.</title>
        <authorList>
            <person name="Li Y."/>
            <person name="Lu Z."/>
            <person name="Burbank D.E."/>
            <person name="Kutish G.F."/>
            <person name="Rock D.L."/>
            <person name="Van Etten J.L."/>
        </authorList>
    </citation>
    <scope>NUCLEOTIDE SEQUENCE [LARGE SCALE GENOMIC DNA]</scope>
</reference>
<dbReference type="KEGG" id="vg:10971216"/>
<organismHost>
    <name type="scientific">Chlorella</name>
    <dbReference type="NCBI Taxonomy" id="3071"/>
</organismHost>
<proteinExistence type="predicted"/>
<dbReference type="EMBL" id="JF411744">
    <property type="protein sequence ID" value="AEI70063.1"/>
    <property type="molecule type" value="Genomic_DNA"/>
</dbReference>
<reference evidence="1 2" key="1">
    <citation type="journal article" date="1995" name="Virology">
        <title>Analysis of 45 kb of DNA located at the left end of the chlorella virus PBCV-1 genome.</title>
        <authorList>
            <person name="Lu Z."/>
            <person name="Li Y."/>
            <person name="Zhang Y."/>
            <person name="Kutish G.F."/>
            <person name="Rock D.L."/>
            <person name="Van Etten J.L."/>
        </authorList>
    </citation>
    <scope>NUCLEOTIDE SEQUENCE [LARGE SCALE GENOMIC DNA]</scope>
</reference>
<organism evidence="1 2">
    <name type="scientific">Paramecium bursaria Chlorella virus 1</name>
    <name type="common">PBCV-1</name>
    <dbReference type="NCBI Taxonomy" id="10506"/>
    <lineage>
        <taxon>Viruses</taxon>
        <taxon>Varidnaviria</taxon>
        <taxon>Bamfordvirae</taxon>
        <taxon>Nucleocytoviricota</taxon>
        <taxon>Megaviricetes</taxon>
        <taxon>Algavirales</taxon>
        <taxon>Phycodnaviridae</taxon>
        <taxon>Chlorovirus</taxon>
        <taxon>Chlorovirus vanettense</taxon>
    </lineage>
</organism>
<sequence length="46" mass="5363">MEEYIAAGFTKKQAEILVKQNKKQVMEIKKLACFSFSLFLILLCKH</sequence>
<keyword evidence="2" id="KW-1185">Reference proteome</keyword>
<reference evidence="1 2" key="4">
    <citation type="journal article" date="1996" name="Virology">
        <title>Analysis of 76 kb of the chlorella virus PBCV-1 330-kb genome: map positions 182 to 258.</title>
        <authorList>
            <person name="Kutish G.F."/>
            <person name="Li Y."/>
            <person name="Lu Z."/>
            <person name="Furuta M."/>
            <person name="Rock D.L."/>
            <person name="Van Etten J.L."/>
        </authorList>
    </citation>
    <scope>NUCLEOTIDE SEQUENCE [LARGE SCALE GENOMIC DNA]</scope>
</reference>
<name>F8TU02_PBCV1</name>
<protein>
    <submittedName>
        <fullName evidence="1">Uncharacterized protein</fullName>
    </submittedName>
</protein>
<evidence type="ECO:0000313" key="1">
    <source>
        <dbReference type="EMBL" id="AEI70063.1"/>
    </source>
</evidence>